<evidence type="ECO:0000256" key="20">
    <source>
        <dbReference type="ARBA" id="ARBA00050400"/>
    </source>
</evidence>
<feature type="domain" description="TECR-like N-terminal" evidence="31">
    <location>
        <begin position="13"/>
        <end position="88"/>
    </location>
</feature>
<dbReference type="EMBL" id="JAFHDT010000023">
    <property type="protein sequence ID" value="KAI7792658.1"/>
    <property type="molecule type" value="Genomic_DNA"/>
</dbReference>
<evidence type="ECO:0000259" key="30">
    <source>
        <dbReference type="Pfam" id="PF02544"/>
    </source>
</evidence>
<comment type="catalytic activity">
    <reaction evidence="21">
        <text>octadecanoyl-CoA + NADP(+) = (2E)-octadecenoyl-CoA + NADPH + H(+)</text>
        <dbReference type="Rhea" id="RHEA:35351"/>
        <dbReference type="ChEBI" id="CHEBI:15378"/>
        <dbReference type="ChEBI" id="CHEBI:57394"/>
        <dbReference type="ChEBI" id="CHEBI:57783"/>
        <dbReference type="ChEBI" id="CHEBI:58349"/>
        <dbReference type="ChEBI" id="CHEBI:71412"/>
    </reaction>
    <physiologicalReaction direction="right-to-left" evidence="21">
        <dbReference type="Rhea" id="RHEA:35353"/>
    </physiologicalReaction>
</comment>
<organism evidence="32 33">
    <name type="scientific">Triplophysa rosa</name>
    <name type="common">Cave loach</name>
    <dbReference type="NCBI Taxonomy" id="992332"/>
    <lineage>
        <taxon>Eukaryota</taxon>
        <taxon>Metazoa</taxon>
        <taxon>Chordata</taxon>
        <taxon>Craniata</taxon>
        <taxon>Vertebrata</taxon>
        <taxon>Euteleostomi</taxon>
        <taxon>Actinopterygii</taxon>
        <taxon>Neopterygii</taxon>
        <taxon>Teleostei</taxon>
        <taxon>Ostariophysi</taxon>
        <taxon>Cypriniformes</taxon>
        <taxon>Nemacheilidae</taxon>
        <taxon>Triplophysa</taxon>
    </lineage>
</organism>
<evidence type="ECO:0000256" key="16">
    <source>
        <dbReference type="ARBA" id="ARBA00023098"/>
    </source>
</evidence>
<keyword evidence="33" id="KW-1185">Reference proteome</keyword>
<comment type="pathway">
    <text evidence="3">Sphingolipid metabolism.</text>
</comment>
<comment type="pathway">
    <text evidence="4">Lipid metabolism; fatty acid biosynthesis.</text>
</comment>
<comment type="caution">
    <text evidence="32">The sequence shown here is derived from an EMBL/GenBank/DDBJ whole genome shotgun (WGS) entry which is preliminary data.</text>
</comment>
<dbReference type="Pfam" id="PF02544">
    <property type="entry name" value="Steroid_dh"/>
    <property type="match status" value="1"/>
</dbReference>
<feature type="transmembrane region" description="Helical" evidence="29">
    <location>
        <begin position="93"/>
        <end position="115"/>
    </location>
</feature>
<feature type="transmembrane region" description="Helical" evidence="29">
    <location>
        <begin position="174"/>
        <end position="192"/>
    </location>
</feature>
<dbReference type="FunFam" id="3.10.20.90:FF:000083">
    <property type="entry name" value="Trans-2,3-enoyl-CoA reductase b"/>
    <property type="match status" value="1"/>
</dbReference>
<comment type="catalytic activity">
    <reaction evidence="20">
        <text>(2E,7Z,10Z,13Z,16Z)-docosapentaenoyl-CoA + NADPH + H(+) = (7Z,10Z,13Z,16Z)-docosatetraenoyl-CoA + NADP(+)</text>
        <dbReference type="Rhea" id="RHEA:39331"/>
        <dbReference type="ChEBI" id="CHEBI:15378"/>
        <dbReference type="ChEBI" id="CHEBI:57783"/>
        <dbReference type="ChEBI" id="CHEBI:58349"/>
        <dbReference type="ChEBI" id="CHEBI:73856"/>
        <dbReference type="ChEBI" id="CHEBI:76416"/>
    </reaction>
    <physiologicalReaction direction="left-to-right" evidence="20">
        <dbReference type="Rhea" id="RHEA:39332"/>
    </physiologicalReaction>
</comment>
<evidence type="ECO:0000256" key="15">
    <source>
        <dbReference type="ARBA" id="ARBA00023002"/>
    </source>
</evidence>
<dbReference type="PANTHER" id="PTHR10556">
    <property type="entry name" value="3-OXO-5-ALPHA-STEROID 4-DEHYDROGENASE"/>
    <property type="match status" value="1"/>
</dbReference>
<evidence type="ECO:0000259" key="31">
    <source>
        <dbReference type="Pfam" id="PF21696"/>
    </source>
</evidence>
<keyword evidence="7" id="KW-0444">Lipid biosynthesis</keyword>
<keyword evidence="12" id="KW-0521">NADP</keyword>
<evidence type="ECO:0000256" key="29">
    <source>
        <dbReference type="SAM" id="Phobius"/>
    </source>
</evidence>
<evidence type="ECO:0000256" key="5">
    <source>
        <dbReference type="ARBA" id="ARBA00007742"/>
    </source>
</evidence>
<evidence type="ECO:0000256" key="10">
    <source>
        <dbReference type="ARBA" id="ARBA00022824"/>
    </source>
</evidence>
<dbReference type="AlphaFoldDB" id="A0A9W7T6N9"/>
<evidence type="ECO:0000256" key="9">
    <source>
        <dbReference type="ARBA" id="ARBA00022692"/>
    </source>
</evidence>
<dbReference type="PROSITE" id="PS50244">
    <property type="entry name" value="S5A_REDUCTASE"/>
    <property type="match status" value="1"/>
</dbReference>
<feature type="domain" description="3-oxo-5-alpha-steroid 4-dehydrogenase C-terminal" evidence="30">
    <location>
        <begin position="163"/>
        <end position="316"/>
    </location>
</feature>
<keyword evidence="8" id="KW-0597">Phosphoprotein</keyword>
<comment type="subcellular location">
    <subcellularLocation>
        <location evidence="1">Endoplasmic reticulum membrane</location>
        <topology evidence="1">Multi-pass membrane protein</topology>
    </subcellularLocation>
</comment>
<keyword evidence="13 29" id="KW-1133">Transmembrane helix</keyword>
<comment type="catalytic activity">
    <reaction evidence="24">
        <text>(2E,7Z,10Z,13Z,16Z,19Z)-docosahexaenoyl-CoA + NADPH + H(+) = (7Z,10Z,13Z,16Z,19Z)-docosapentaenoyl-CoA + NADP(+)</text>
        <dbReference type="Rhea" id="RHEA:39467"/>
        <dbReference type="ChEBI" id="CHEBI:15378"/>
        <dbReference type="ChEBI" id="CHEBI:57783"/>
        <dbReference type="ChEBI" id="CHEBI:58349"/>
        <dbReference type="ChEBI" id="CHEBI:73870"/>
        <dbReference type="ChEBI" id="CHEBI:76461"/>
    </reaction>
    <physiologicalReaction direction="left-to-right" evidence="24">
        <dbReference type="Rhea" id="RHEA:39468"/>
    </physiologicalReaction>
</comment>
<name>A0A9W7T6N9_TRIRA</name>
<feature type="transmembrane region" description="Helical" evidence="29">
    <location>
        <begin position="204"/>
        <end position="223"/>
    </location>
</feature>
<feature type="transmembrane region" description="Helical" evidence="29">
    <location>
        <begin position="268"/>
        <end position="290"/>
    </location>
</feature>
<accession>A0A9W7T6N9</accession>
<evidence type="ECO:0000313" key="32">
    <source>
        <dbReference type="EMBL" id="KAI7792658.1"/>
    </source>
</evidence>
<protein>
    <recommendedName>
        <fullName evidence="26">Very-long-chain enoyl-CoA reductase</fullName>
        <ecNumber evidence="6">1.3.1.93</ecNumber>
    </recommendedName>
    <alternativeName>
        <fullName evidence="28">Synaptic glycoprotein SC2</fullName>
    </alternativeName>
    <alternativeName>
        <fullName evidence="27">Trans-2,3-enoyl-CoA reductase</fullName>
    </alternativeName>
</protein>
<evidence type="ECO:0000256" key="13">
    <source>
        <dbReference type="ARBA" id="ARBA00022989"/>
    </source>
</evidence>
<reference evidence="32" key="1">
    <citation type="submission" date="2021-02" db="EMBL/GenBank/DDBJ databases">
        <title>Comparative genomics reveals that relaxation of natural selection precedes convergent phenotypic evolution of cavefish.</title>
        <authorList>
            <person name="Peng Z."/>
        </authorList>
    </citation>
    <scope>NUCLEOTIDE SEQUENCE</scope>
    <source>
        <tissue evidence="32">Muscle</tissue>
    </source>
</reference>
<evidence type="ECO:0000256" key="3">
    <source>
        <dbReference type="ARBA" id="ARBA00004991"/>
    </source>
</evidence>
<evidence type="ECO:0000256" key="1">
    <source>
        <dbReference type="ARBA" id="ARBA00004477"/>
    </source>
</evidence>
<dbReference type="EC" id="1.3.1.93" evidence="6"/>
<keyword evidence="17 29" id="KW-0472">Membrane</keyword>
<dbReference type="GO" id="GO:0005789">
    <property type="term" value="C:endoplasmic reticulum membrane"/>
    <property type="evidence" value="ECO:0007669"/>
    <property type="project" value="UniProtKB-SubCell"/>
</dbReference>
<evidence type="ECO:0000256" key="11">
    <source>
        <dbReference type="ARBA" id="ARBA00022832"/>
    </source>
</evidence>
<comment type="catalytic activity">
    <reaction evidence="23">
        <text>(2E,8Z,11Z,14Z)-eicosatetraenoyl-CoA + NADPH + H(+) = (8Z,11Z,14Z)-eicosatrienoyl-CoA + NADP(+)</text>
        <dbReference type="Rhea" id="RHEA:39319"/>
        <dbReference type="ChEBI" id="CHEBI:15378"/>
        <dbReference type="ChEBI" id="CHEBI:57783"/>
        <dbReference type="ChEBI" id="CHEBI:58349"/>
        <dbReference type="ChEBI" id="CHEBI:74264"/>
        <dbReference type="ChEBI" id="CHEBI:76412"/>
    </reaction>
    <physiologicalReaction direction="left-to-right" evidence="23">
        <dbReference type="Rhea" id="RHEA:39320"/>
    </physiologicalReaction>
</comment>
<dbReference type="SUPFAM" id="SSF54236">
    <property type="entry name" value="Ubiquitin-like"/>
    <property type="match status" value="1"/>
</dbReference>
<evidence type="ECO:0000256" key="2">
    <source>
        <dbReference type="ARBA" id="ARBA00004760"/>
    </source>
</evidence>
<feature type="transmembrane region" description="Helical" evidence="29">
    <location>
        <begin position="244"/>
        <end position="262"/>
    </location>
</feature>
<comment type="catalytic activity">
    <reaction evidence="22">
        <text>a very-long-chain 2,3-saturated fatty acyl-CoA + NADP(+) = a very-long-chain (2E)-enoyl-CoA + NADPH + H(+)</text>
        <dbReference type="Rhea" id="RHEA:14473"/>
        <dbReference type="ChEBI" id="CHEBI:15378"/>
        <dbReference type="ChEBI" id="CHEBI:57783"/>
        <dbReference type="ChEBI" id="CHEBI:58349"/>
        <dbReference type="ChEBI" id="CHEBI:83724"/>
        <dbReference type="ChEBI" id="CHEBI:83728"/>
        <dbReference type="EC" id="1.3.1.93"/>
    </reaction>
    <physiologicalReaction direction="right-to-left" evidence="22">
        <dbReference type="Rhea" id="RHEA:14475"/>
    </physiologicalReaction>
</comment>
<keyword evidence="9 29" id="KW-0812">Transmembrane</keyword>
<dbReference type="Gene3D" id="3.10.20.90">
    <property type="entry name" value="Phosphatidylinositol 3-kinase Catalytic Subunit, Chain A, domain 1"/>
    <property type="match status" value="1"/>
</dbReference>
<keyword evidence="10" id="KW-0256">Endoplasmic reticulum</keyword>
<evidence type="ECO:0000256" key="19">
    <source>
        <dbReference type="ARBA" id="ARBA00050319"/>
    </source>
</evidence>
<evidence type="ECO:0000256" key="18">
    <source>
        <dbReference type="ARBA" id="ARBA00023160"/>
    </source>
</evidence>
<evidence type="ECO:0000256" key="8">
    <source>
        <dbReference type="ARBA" id="ARBA00022553"/>
    </source>
</evidence>
<evidence type="ECO:0000256" key="12">
    <source>
        <dbReference type="ARBA" id="ARBA00022857"/>
    </source>
</evidence>
<evidence type="ECO:0000256" key="6">
    <source>
        <dbReference type="ARBA" id="ARBA00012530"/>
    </source>
</evidence>
<gene>
    <name evidence="32" type="ORF">IRJ41_019041</name>
</gene>
<proteinExistence type="inferred from homology"/>
<evidence type="ECO:0000256" key="26">
    <source>
        <dbReference type="ARBA" id="ARBA00072713"/>
    </source>
</evidence>
<keyword evidence="18" id="KW-0275">Fatty acid biosynthesis</keyword>
<keyword evidence="16" id="KW-0443">Lipid metabolism</keyword>
<evidence type="ECO:0000256" key="14">
    <source>
        <dbReference type="ARBA" id="ARBA00022990"/>
    </source>
</evidence>
<evidence type="ECO:0000256" key="7">
    <source>
        <dbReference type="ARBA" id="ARBA00022516"/>
    </source>
</evidence>
<evidence type="ECO:0000256" key="4">
    <source>
        <dbReference type="ARBA" id="ARBA00005194"/>
    </source>
</evidence>
<comment type="catalytic activity">
    <reaction evidence="19">
        <text>(2E)-hexadecenoyl-CoA + NADPH + H(+) = hexadecanoyl-CoA + NADP(+)</text>
        <dbReference type="Rhea" id="RHEA:36143"/>
        <dbReference type="ChEBI" id="CHEBI:15378"/>
        <dbReference type="ChEBI" id="CHEBI:57379"/>
        <dbReference type="ChEBI" id="CHEBI:57783"/>
        <dbReference type="ChEBI" id="CHEBI:58349"/>
        <dbReference type="ChEBI" id="CHEBI:61526"/>
    </reaction>
    <physiologicalReaction direction="left-to-right" evidence="19">
        <dbReference type="Rhea" id="RHEA:36144"/>
    </physiologicalReaction>
</comment>
<comment type="similarity">
    <text evidence="5">Belongs to the steroid 5-alpha reductase family.</text>
</comment>
<dbReference type="InterPro" id="IPR049127">
    <property type="entry name" value="TECR-like_N"/>
</dbReference>
<comment type="pathway">
    <text evidence="2">Lipid metabolism; sphingolipid metabolism.</text>
</comment>
<comment type="function">
    <text evidence="25">Involved in both the production of very long-chain fatty acids for sphingolipid synthesis and the degradation of the sphingosine moiety in sphingolipids through the sphingosine 1-phosphate metabolic pathway. Catalyzes the last of the four reactions of the long-chain fatty acids elongation cycle. This endoplasmic reticulum-bound enzymatic process, allows the addition of 2 carbons to the chain of long- and very long-chain fatty acids/VLCFAs per cycle. This enzyme reduces the trans-2,3-enoyl-CoA fatty acid intermediate to an acyl-CoA that can be further elongated by entering a new cycle of elongation. Thereby, it participates in the production of VLCFAs of different chain lengths that are involved in multiple biological processes as precursors of membrane lipids and lipid mediators. Catalyzes the saturation step of the sphingosine 1-phosphate metabolic pathway, the conversion of trans-2-hexadecenoyl-CoA to palmitoyl-CoA.</text>
</comment>
<evidence type="ECO:0000256" key="17">
    <source>
        <dbReference type="ARBA" id="ARBA00023136"/>
    </source>
</evidence>
<sequence>MSKFRFFREWKNTVEILDSKTKEQLCFLDKVEPHSSIAEIKSLFHKSYPKWYPARQSLRLDPKGKALRDDDILQNLPVGTSASIYFKDLGPQLGWTMVFLVECLGPLLIYLLFYLRVPYIYSKKYTFTSSTHPVVSLACACHSFHYIKRLIETIFVHRFSHGTMPLRSIVRNCAYYWGFAAWLAYYINHPLYTPPSFGERQVNYALIVFVLCEAGNFSIHWTLNSLQCEGSKCRRYPRPSKNPFTWLFFFVSCPNYTYEVGAWVGLSIMTQCVPVALFTLVGFAQMTIWARGKHKTYIREFKDYPNLRMPILPLIL</sequence>
<dbReference type="Proteomes" id="UP001059041">
    <property type="component" value="Linkage Group LG23"/>
</dbReference>
<dbReference type="InterPro" id="IPR029071">
    <property type="entry name" value="Ubiquitin-like_domsf"/>
</dbReference>
<dbReference type="Pfam" id="PF21696">
    <property type="entry name" value="TECR_N"/>
    <property type="match status" value="1"/>
</dbReference>
<evidence type="ECO:0000313" key="33">
    <source>
        <dbReference type="Proteomes" id="UP001059041"/>
    </source>
</evidence>
<evidence type="ECO:0000256" key="21">
    <source>
        <dbReference type="ARBA" id="ARBA00050733"/>
    </source>
</evidence>
<keyword evidence="15" id="KW-0560">Oxidoreductase</keyword>
<dbReference type="GO" id="GO:0042761">
    <property type="term" value="P:very long-chain fatty acid biosynthetic process"/>
    <property type="evidence" value="ECO:0007669"/>
    <property type="project" value="TreeGrafter"/>
</dbReference>
<evidence type="ECO:0000256" key="27">
    <source>
        <dbReference type="ARBA" id="ARBA00078575"/>
    </source>
</evidence>
<evidence type="ECO:0000256" key="28">
    <source>
        <dbReference type="ARBA" id="ARBA00081803"/>
    </source>
</evidence>
<dbReference type="InterPro" id="IPR001104">
    <property type="entry name" value="3-oxo-5_a-steroid_4-DH_C"/>
</dbReference>
<dbReference type="InterPro" id="IPR039357">
    <property type="entry name" value="SRD5A/TECR"/>
</dbReference>
<evidence type="ECO:0000256" key="25">
    <source>
        <dbReference type="ARBA" id="ARBA00057553"/>
    </source>
</evidence>
<keyword evidence="11" id="KW-0276">Fatty acid metabolism</keyword>
<evidence type="ECO:0000256" key="23">
    <source>
        <dbReference type="ARBA" id="ARBA00051464"/>
    </source>
</evidence>
<dbReference type="GO" id="GO:0102758">
    <property type="term" value="F:very-long-chain enoyl-CoA reductase activity"/>
    <property type="evidence" value="ECO:0007669"/>
    <property type="project" value="UniProtKB-EC"/>
</dbReference>
<keyword evidence="14" id="KW-0007">Acetylation</keyword>
<dbReference type="PANTHER" id="PTHR10556:SF59">
    <property type="entry name" value="STEROID 5-ALPHA REDUCTASE C-TERMINAL DOMAIN-CONTAINING PROTEIN"/>
    <property type="match status" value="1"/>
</dbReference>
<evidence type="ECO:0000256" key="24">
    <source>
        <dbReference type="ARBA" id="ARBA00052468"/>
    </source>
</evidence>
<evidence type="ECO:0000256" key="22">
    <source>
        <dbReference type="ARBA" id="ARBA00050808"/>
    </source>
</evidence>